<evidence type="ECO:0000313" key="2">
    <source>
        <dbReference type="EMBL" id="KAJ5719771.1"/>
    </source>
</evidence>
<organism evidence="2 3">
    <name type="scientific">Penicillium malachiteum</name>
    <dbReference type="NCBI Taxonomy" id="1324776"/>
    <lineage>
        <taxon>Eukaryota</taxon>
        <taxon>Fungi</taxon>
        <taxon>Dikarya</taxon>
        <taxon>Ascomycota</taxon>
        <taxon>Pezizomycotina</taxon>
        <taxon>Eurotiomycetes</taxon>
        <taxon>Eurotiomycetidae</taxon>
        <taxon>Eurotiales</taxon>
        <taxon>Aspergillaceae</taxon>
        <taxon>Penicillium</taxon>
    </lineage>
</organism>
<comment type="caution">
    <text evidence="2">The sequence shown here is derived from an EMBL/GenBank/DDBJ whole genome shotgun (WGS) entry which is preliminary data.</text>
</comment>
<protein>
    <recommendedName>
        <fullName evidence="4">TLC domain-containing protein</fullName>
    </recommendedName>
</protein>
<feature type="transmembrane region" description="Helical" evidence="1">
    <location>
        <begin position="20"/>
        <end position="41"/>
    </location>
</feature>
<feature type="transmembrane region" description="Helical" evidence="1">
    <location>
        <begin position="250"/>
        <end position="270"/>
    </location>
</feature>
<name>A0AAD6MUV1_9EURO</name>
<keyword evidence="1" id="KW-0472">Membrane</keyword>
<keyword evidence="1" id="KW-1133">Transmembrane helix</keyword>
<proteinExistence type="predicted"/>
<evidence type="ECO:0008006" key="4">
    <source>
        <dbReference type="Google" id="ProtNLM"/>
    </source>
</evidence>
<reference evidence="2" key="1">
    <citation type="journal article" date="2023" name="IMA Fungus">
        <title>Comparative genomic study of the Penicillium genus elucidates a diverse pangenome and 15 lateral gene transfer events.</title>
        <authorList>
            <person name="Petersen C."/>
            <person name="Sorensen T."/>
            <person name="Nielsen M.R."/>
            <person name="Sondergaard T.E."/>
            <person name="Sorensen J.L."/>
            <person name="Fitzpatrick D.A."/>
            <person name="Frisvad J.C."/>
            <person name="Nielsen K.L."/>
        </authorList>
    </citation>
    <scope>NUCLEOTIDE SEQUENCE</scope>
    <source>
        <strain evidence="2">IBT 17514</strain>
    </source>
</reference>
<reference evidence="2" key="2">
    <citation type="submission" date="2023-01" db="EMBL/GenBank/DDBJ databases">
        <authorList>
            <person name="Petersen C."/>
        </authorList>
    </citation>
    <scope>NUCLEOTIDE SEQUENCE</scope>
    <source>
        <strain evidence="2">IBT 17514</strain>
    </source>
</reference>
<accession>A0AAD6MUV1</accession>
<keyword evidence="3" id="KW-1185">Reference proteome</keyword>
<evidence type="ECO:0000313" key="3">
    <source>
        <dbReference type="Proteomes" id="UP001215712"/>
    </source>
</evidence>
<feature type="transmembrane region" description="Helical" evidence="1">
    <location>
        <begin position="222"/>
        <end position="244"/>
    </location>
</feature>
<keyword evidence="1" id="KW-0812">Transmembrane</keyword>
<dbReference type="EMBL" id="JAQJAN010000010">
    <property type="protein sequence ID" value="KAJ5719771.1"/>
    <property type="molecule type" value="Genomic_DNA"/>
</dbReference>
<gene>
    <name evidence="2" type="ORF">N7493_007349</name>
</gene>
<evidence type="ECO:0000256" key="1">
    <source>
        <dbReference type="SAM" id="Phobius"/>
    </source>
</evidence>
<sequence length="300" mass="34598">MGTLYQHVLTKGPEWYKDPHVIQAVILSEFLVLYLASNFMQMAMLVLIPRMKSHSSRRQKQLYTAIPVLVLKTIVMLLLIPTIDWSWLFEMFSADEHAPLRATVISKAAQFDAEYQFQVWFLMAICYVFEALYRPCSLELSIHHIGLQSMNYYYWFYGRKLVFANGALQPVATKCVHTLVVQCFAHMIVFGPGLTDGLSDLVFLLYYTAPPARRVSQIVVKATSLAASIARGIQWIVLIGYVAWHWPMLMGTLGLLEKLFFGLIIPLWFWTEFSEIKKIRGMGGKFRNMYLMSRRSSKND</sequence>
<dbReference type="Proteomes" id="UP001215712">
    <property type="component" value="Unassembled WGS sequence"/>
</dbReference>
<dbReference type="AlphaFoldDB" id="A0AAD6MUV1"/>
<feature type="transmembrane region" description="Helical" evidence="1">
    <location>
        <begin position="62"/>
        <end position="83"/>
    </location>
</feature>